<evidence type="ECO:0000256" key="8">
    <source>
        <dbReference type="ARBA" id="ARBA00023136"/>
    </source>
</evidence>
<comment type="subcellular location">
    <subcellularLocation>
        <location evidence="1">Golgi apparatus membrane</location>
        <topology evidence="1">Single-pass type II membrane protein</topology>
    </subcellularLocation>
</comment>
<dbReference type="GO" id="GO:0000139">
    <property type="term" value="C:Golgi membrane"/>
    <property type="evidence" value="ECO:0007669"/>
    <property type="project" value="UniProtKB-SubCell"/>
</dbReference>
<dbReference type="InterPro" id="IPR027417">
    <property type="entry name" value="P-loop_NTPase"/>
</dbReference>
<evidence type="ECO:0000256" key="2">
    <source>
        <dbReference type="ARBA" id="ARBA00008124"/>
    </source>
</evidence>
<keyword evidence="6" id="KW-1133">Transmembrane helix</keyword>
<evidence type="ECO:0000256" key="1">
    <source>
        <dbReference type="ARBA" id="ARBA00004323"/>
    </source>
</evidence>
<dbReference type="Pfam" id="PF22782">
    <property type="entry name" value="SDE2"/>
    <property type="match status" value="1"/>
</dbReference>
<dbReference type="PANTHER" id="PTHR14647">
    <property type="entry name" value="GALACTOSE-3-O-SULFOTRANSFERASE"/>
    <property type="match status" value="1"/>
</dbReference>
<evidence type="ECO:0000313" key="11">
    <source>
        <dbReference type="EMBL" id="CAD7233273.1"/>
    </source>
</evidence>
<proteinExistence type="inferred from homology"/>
<keyword evidence="4" id="KW-0812">Transmembrane</keyword>
<dbReference type="OrthoDB" id="514299at2759"/>
<dbReference type="InterPro" id="IPR053822">
    <property type="entry name" value="SDE2-like_dom"/>
</dbReference>
<name>A0A7R8WK62_9CRUS</name>
<dbReference type="GO" id="GO:0009247">
    <property type="term" value="P:glycolipid biosynthetic process"/>
    <property type="evidence" value="ECO:0007669"/>
    <property type="project" value="InterPro"/>
</dbReference>
<dbReference type="EMBL" id="OB665943">
    <property type="protein sequence ID" value="CAD7233273.1"/>
    <property type="molecule type" value="Genomic_DNA"/>
</dbReference>
<keyword evidence="7" id="KW-0333">Golgi apparatus</keyword>
<evidence type="ECO:0000256" key="7">
    <source>
        <dbReference type="ARBA" id="ARBA00023034"/>
    </source>
</evidence>
<evidence type="ECO:0000256" key="3">
    <source>
        <dbReference type="ARBA" id="ARBA00022679"/>
    </source>
</evidence>
<evidence type="ECO:0000256" key="5">
    <source>
        <dbReference type="ARBA" id="ARBA00022968"/>
    </source>
</evidence>
<dbReference type="GO" id="GO:0001733">
    <property type="term" value="F:galactosylceramide sulfotransferase activity"/>
    <property type="evidence" value="ECO:0007669"/>
    <property type="project" value="InterPro"/>
</dbReference>
<comment type="similarity">
    <text evidence="2">Belongs to the galactose-3-O-sulfotransferase family.</text>
</comment>
<accession>A0A7R8WK62</accession>
<gene>
    <name evidence="11" type="ORF">CTOB1V02_LOCUS11096</name>
</gene>
<dbReference type="AlphaFoldDB" id="A0A7R8WK62"/>
<keyword evidence="9" id="KW-0325">Glycoprotein</keyword>
<evidence type="ECO:0000256" key="9">
    <source>
        <dbReference type="ARBA" id="ARBA00023180"/>
    </source>
</evidence>
<evidence type="ECO:0000256" key="6">
    <source>
        <dbReference type="ARBA" id="ARBA00022989"/>
    </source>
</evidence>
<dbReference type="Gene3D" id="3.40.50.300">
    <property type="entry name" value="P-loop containing nucleotide triphosphate hydrolases"/>
    <property type="match status" value="1"/>
</dbReference>
<dbReference type="Pfam" id="PF06990">
    <property type="entry name" value="Gal-3-0_sulfotr"/>
    <property type="match status" value="1"/>
</dbReference>
<keyword evidence="8" id="KW-0472">Membrane</keyword>
<keyword evidence="5" id="KW-0735">Signal-anchor</keyword>
<dbReference type="PANTHER" id="PTHR14647:SF87">
    <property type="entry name" value="PUTATIVE-RELATED"/>
    <property type="match status" value="1"/>
</dbReference>
<dbReference type="SUPFAM" id="SSF52540">
    <property type="entry name" value="P-loop containing nucleoside triphosphate hydrolases"/>
    <property type="match status" value="1"/>
</dbReference>
<keyword evidence="3" id="KW-0808">Transferase</keyword>
<feature type="domain" description="SDE2-like" evidence="10">
    <location>
        <begin position="69"/>
        <end position="167"/>
    </location>
</feature>
<organism evidence="11">
    <name type="scientific">Cyprideis torosa</name>
    <dbReference type="NCBI Taxonomy" id="163714"/>
    <lineage>
        <taxon>Eukaryota</taxon>
        <taxon>Metazoa</taxon>
        <taxon>Ecdysozoa</taxon>
        <taxon>Arthropoda</taxon>
        <taxon>Crustacea</taxon>
        <taxon>Oligostraca</taxon>
        <taxon>Ostracoda</taxon>
        <taxon>Podocopa</taxon>
        <taxon>Podocopida</taxon>
        <taxon>Cytherocopina</taxon>
        <taxon>Cytheroidea</taxon>
        <taxon>Cytherideidae</taxon>
        <taxon>Cyprideis</taxon>
    </lineage>
</organism>
<evidence type="ECO:0000259" key="10">
    <source>
        <dbReference type="Pfam" id="PF22782"/>
    </source>
</evidence>
<sequence>MFVTLKLERSVKRVEIEETEILRDVVQRTYGLDSDTWYAVSGLRRLLPSDQILRDKNGGTVEIIPRMLGGKGGFGSMLRAIGAQIEKTTNREACRDLSGRRLRDINHEQRVRKWLQKASERDREAEERRKAKLERLAAIGTGKHEFKDEEYDKRRSEIPERIHDAFAKAGSKRSTDASTVEAKPTPPKRIKGLVLGLEDVEEELSDAEIEEKAASENNDDSVENAGIHVKELTAEDIAPEIVKGIEEKPEVLAKSVENVDETGKNNDSPVVEEEVCEIPLDDVTSIEELESYGLLSLKSALENRGLKCGGTLTQRAERLFSVKGLAPENYPASALAKKKKKQTSIGFMKAHKSASSTVNNILMRFGWSHKLNFILPMENHMYVFLPPHCFNASLVARNAPWNLLKPDLMVSHSSWNKEELAKLLPPDAKFISILRDPVEQFRSSFSWKSMDKFYRTTLEAFAASKDIEKFCPVGLLGRNQMLVDFGMPRNDTSNMTKVRNFVKQMDKEFDLVLIAERFEESVVLMKELFHWDFEDVAFVRLNSAASSKKPLSPMAQKRLRKYLEGDYFLYNHFRKKLEMKLRAFGNDRMKASLEKLRDVNKAIVTNCGVHNVRKEEGIPKHQRGYNDHYVELKDVADPSNEYCLNFVLKEDGFLKKLRDNQIQRLRQLNLSVNDAIVKWQPYITPGPPCKKKDQFNCCICYTNPC</sequence>
<evidence type="ECO:0000256" key="4">
    <source>
        <dbReference type="ARBA" id="ARBA00022692"/>
    </source>
</evidence>
<dbReference type="InterPro" id="IPR009729">
    <property type="entry name" value="Gal-3-0_sulfotransfrase"/>
</dbReference>
<reference evidence="11" key="1">
    <citation type="submission" date="2020-11" db="EMBL/GenBank/DDBJ databases">
        <authorList>
            <person name="Tran Van P."/>
        </authorList>
    </citation>
    <scope>NUCLEOTIDE SEQUENCE</scope>
</reference>
<protein>
    <recommendedName>
        <fullName evidence="10">SDE2-like domain-containing protein</fullName>
    </recommendedName>
</protein>